<proteinExistence type="predicted"/>
<dbReference type="EMBL" id="CP013187">
    <property type="protein sequence ID" value="ALO42504.1"/>
    <property type="molecule type" value="Genomic_DNA"/>
</dbReference>
<reference evidence="1 2" key="1">
    <citation type="submission" date="2015-11" db="EMBL/GenBank/DDBJ databases">
        <authorList>
            <person name="Zhang Y."/>
            <person name="Guo Z."/>
        </authorList>
    </citation>
    <scope>NUCLEOTIDE SEQUENCE [LARGE SCALE GENOMIC DNA]</scope>
    <source>
        <strain evidence="1 2">KCTC 12086</strain>
    </source>
</reference>
<evidence type="ECO:0000313" key="1">
    <source>
        <dbReference type="EMBL" id="ALO42504.1"/>
    </source>
</evidence>
<gene>
    <name evidence="1" type="ORF">PP2015_2006</name>
</gene>
<accession>A0A0S2K302</accession>
<dbReference type="AlphaFoldDB" id="A0A0S2K302"/>
<organism evidence="1 2">
    <name type="scientific">Pseudoalteromonas phenolica</name>
    <dbReference type="NCBI Taxonomy" id="161398"/>
    <lineage>
        <taxon>Bacteria</taxon>
        <taxon>Pseudomonadati</taxon>
        <taxon>Pseudomonadota</taxon>
        <taxon>Gammaproteobacteria</taxon>
        <taxon>Alteromonadales</taxon>
        <taxon>Pseudoalteromonadaceae</taxon>
        <taxon>Pseudoalteromonas</taxon>
    </lineage>
</organism>
<sequence>MPHSVYKYTYVTTLAPFGYTINKSYIESEGVFGTLIVSTVIDISILLVH</sequence>
<dbReference type="Proteomes" id="UP000061457">
    <property type="component" value="Chromosome I"/>
</dbReference>
<protein>
    <submittedName>
        <fullName evidence="1">Uncharacterized protein</fullName>
    </submittedName>
</protein>
<keyword evidence="2" id="KW-1185">Reference proteome</keyword>
<dbReference type="PATRIC" id="fig|161398.10.peg.2037"/>
<evidence type="ECO:0000313" key="2">
    <source>
        <dbReference type="Proteomes" id="UP000061457"/>
    </source>
</evidence>
<dbReference type="KEGG" id="pphe:PP2015_2006"/>
<name>A0A0S2K302_9GAMM</name>